<keyword evidence="5 8" id="KW-0472">Membrane</keyword>
<dbReference type="PANTHER" id="PTHR13802">
    <property type="entry name" value="MUCIN 4-RELATED"/>
    <property type="match status" value="1"/>
</dbReference>
<dbReference type="InterPro" id="IPR035976">
    <property type="entry name" value="Sushi/SCR/CCP_sf"/>
</dbReference>
<evidence type="ECO:0000256" key="4">
    <source>
        <dbReference type="ARBA" id="ARBA00022989"/>
    </source>
</evidence>
<dbReference type="Proteomes" id="UP000007110">
    <property type="component" value="Unassembled WGS sequence"/>
</dbReference>
<dbReference type="OMA" id="HTEATHV"/>
<feature type="domain" description="AMOP" evidence="11">
    <location>
        <begin position="636"/>
        <end position="824"/>
    </location>
</feature>
<evidence type="ECO:0000256" key="2">
    <source>
        <dbReference type="ARBA" id="ARBA00022536"/>
    </source>
</evidence>
<dbReference type="InterPro" id="IPR001846">
    <property type="entry name" value="VWF_type-D"/>
</dbReference>
<dbReference type="Pfam" id="PF06119">
    <property type="entry name" value="NIDO"/>
    <property type="match status" value="1"/>
</dbReference>
<dbReference type="InterPro" id="IPR009003">
    <property type="entry name" value="Peptidase_S1_PA"/>
</dbReference>
<keyword evidence="6" id="KW-1015">Disulfide bond</keyword>
<dbReference type="AlphaFoldDB" id="A0A7M7NFL2"/>
<feature type="domain" description="Peptidase S1" evidence="10">
    <location>
        <begin position="1"/>
        <end position="67"/>
    </location>
</feature>
<evidence type="ECO:0000256" key="7">
    <source>
        <dbReference type="PROSITE-ProRule" id="PRU00302"/>
    </source>
</evidence>
<name>A0A7M7NFL2_STRPU</name>
<dbReference type="PROSITE" id="PS00135">
    <property type="entry name" value="TRYPSIN_SER"/>
    <property type="match status" value="1"/>
</dbReference>
<dbReference type="CDD" id="cd00041">
    <property type="entry name" value="CUB"/>
    <property type="match status" value="1"/>
</dbReference>
<dbReference type="InterPro" id="IPR033116">
    <property type="entry name" value="TRYPSIN_SER"/>
</dbReference>
<dbReference type="Gene3D" id="2.40.10.10">
    <property type="entry name" value="Trypsin-like serine proteases"/>
    <property type="match status" value="1"/>
</dbReference>
<dbReference type="InterPro" id="IPR005533">
    <property type="entry name" value="AMOP_dom"/>
</dbReference>
<proteinExistence type="predicted"/>
<dbReference type="InterPro" id="IPR001254">
    <property type="entry name" value="Trypsin_dom"/>
</dbReference>
<dbReference type="InterPro" id="IPR014756">
    <property type="entry name" value="Ig_E-set"/>
</dbReference>
<dbReference type="PROSITE" id="PS50923">
    <property type="entry name" value="SUSHI"/>
    <property type="match status" value="1"/>
</dbReference>
<dbReference type="Gene3D" id="2.60.40.10">
    <property type="entry name" value="Immunoglobulins"/>
    <property type="match status" value="1"/>
</dbReference>
<keyword evidence="7" id="KW-0768">Sushi</keyword>
<protein>
    <submittedName>
        <fullName evidence="15">Uncharacterized protein</fullName>
    </submittedName>
</protein>
<evidence type="ECO:0000313" key="15">
    <source>
        <dbReference type="EnsemblMetazoa" id="XP_030834986"/>
    </source>
</evidence>
<dbReference type="SMART" id="SM00032">
    <property type="entry name" value="CCP"/>
    <property type="match status" value="1"/>
</dbReference>
<evidence type="ECO:0000256" key="6">
    <source>
        <dbReference type="ARBA" id="ARBA00023157"/>
    </source>
</evidence>
<dbReference type="OrthoDB" id="6051552at2759"/>
<evidence type="ECO:0000256" key="1">
    <source>
        <dbReference type="ARBA" id="ARBA00004370"/>
    </source>
</evidence>
<evidence type="ECO:0000259" key="13">
    <source>
        <dbReference type="PROSITE" id="PS51220"/>
    </source>
</evidence>
<dbReference type="PROSITE" id="PS51220">
    <property type="entry name" value="NIDO"/>
    <property type="match status" value="1"/>
</dbReference>
<keyword evidence="3 8" id="KW-0812">Transmembrane</keyword>
<dbReference type="PROSITE" id="PS51233">
    <property type="entry name" value="VWFD"/>
    <property type="match status" value="1"/>
</dbReference>
<dbReference type="CDD" id="cd00033">
    <property type="entry name" value="CCP"/>
    <property type="match status" value="1"/>
</dbReference>
<dbReference type="Pfam" id="PF23263">
    <property type="entry name" value="C8-3_MUC4"/>
    <property type="match status" value="1"/>
</dbReference>
<dbReference type="SUPFAM" id="SSF57535">
    <property type="entry name" value="Complement control module/SCR domain"/>
    <property type="match status" value="1"/>
</dbReference>
<dbReference type="Gene3D" id="2.60.120.290">
    <property type="entry name" value="Spermadhesin, CUB domain"/>
    <property type="match status" value="1"/>
</dbReference>
<sequence length="1233" mass="134906">MICAGYERGIIDTCQGDSGGPLTCEGDDGRWHLVGATSFGVGCARPLFPGVYTRISQFQDFITAVVLDAYSPGIYEVDLDNGVPTSIASPNYPMNYDTNDVIVWKISAPVGRSVRLDVVELLLETNYDYLYVGDGLFPQSSTELVRMTSYVVSRSVTSHGRHMWMRFVSDKTITYAGFEAQVNSVDPRDCSGLFFPFGLNEGDEFLPANDDGSTNELPISVAFPFFDHDHTSLFVNNNGVISFLERVPQYTPDPFPLADGRRLLTPFWADVDTTNGGTLSYRQVLRFAQNDATFLEADGVIRAQFVDMRDFVSSWMYIATWDRVAFFLASDTSIRNSFQAVMVTDGRYSFAIFNYGDINWTTGAASGGDSDTGLGGTPAQVGFNAGDGKISYSVPGSRTAAVVDIETTSNIGVPGRWVFRTDNSNIEGLECTTSGDISLFPLVGSMLGGTQVLINGPCFNSNNLIICDFDGFETSGRLLEDEIALCVSPTFYKVGQIPLRVSLDDGRTFDFTGLFTIINVEDVPDNVFSSVTESNQREAYFEITWNLNLEGVDEVDIVVYGYREESEDNFVEFSGPLVIVAEGVDYHLGHYSVAGLPDLNIHYDVGVIGVMESEGQGGDSNWAALWSKVHVLQWHNGNDVTNWCNDWIEKEVLSDISFLSVTHSCPCTLDQAQIDIGRFSPHPLCDVGISSPSNCIHKPGAIHCVRADTPSTLGGGQECCYGDEGMIINVVDSLGGGYSHRYHHGGVTPYGEPKKLLHYLHHERQRRDSSRLFSHGYEASSPPSSLHSIHRVPYMSHYLVDILPWTYCCTTGGPYECTNFGRQRPSQTCNNYVPPPPALGNGDPHISTLDSTTYTFNGHGEFTMLNAPIDSFILQARTAPLVGTSDATVFVAMAVRFGDSDVIHVQTNERRVLDAYVRLAGDGQHFTRIEFDQASRWSYSGVSVTGRNITSDGIIVSFDGGVGLTLKASEGAMSILLVAPDSFLGQTQGLMGTWNGDASDDFLTPQGSFLSADLTTEELHYQFGLLWEIEAAKSLFYYEPGKDHEFHTDRTYTPVFEPVANPFVDQSLVVEVCGTNRFCIFDYQTTGSQSFARNSVEALVQYQQAVDNRASFVSCPTLPAPANGSANATTNMTGGVARFVCDAGFELSHLVNLTCQSNGRWSAGDIPTCISETTTPVLSTPAIIGISVGSVILIVLIMIVIILICLPKQRPPSSRAIDVALTFKKSLPSWDFR</sequence>
<evidence type="ECO:0000256" key="3">
    <source>
        <dbReference type="ARBA" id="ARBA00022692"/>
    </source>
</evidence>
<dbReference type="PROSITE" id="PS50856">
    <property type="entry name" value="AMOP"/>
    <property type="match status" value="1"/>
</dbReference>
<dbReference type="PROSITE" id="PS50240">
    <property type="entry name" value="TRYPSIN_DOM"/>
    <property type="match status" value="1"/>
</dbReference>
<evidence type="ECO:0000259" key="14">
    <source>
        <dbReference type="PROSITE" id="PS51233"/>
    </source>
</evidence>
<dbReference type="SMART" id="SM00539">
    <property type="entry name" value="NIDO"/>
    <property type="match status" value="1"/>
</dbReference>
<dbReference type="Pfam" id="PF00089">
    <property type="entry name" value="Trypsin"/>
    <property type="match status" value="1"/>
</dbReference>
<organism evidence="15 16">
    <name type="scientific">Strongylocentrotus purpuratus</name>
    <name type="common">Purple sea urchin</name>
    <dbReference type="NCBI Taxonomy" id="7668"/>
    <lineage>
        <taxon>Eukaryota</taxon>
        <taxon>Metazoa</taxon>
        <taxon>Echinodermata</taxon>
        <taxon>Eleutherozoa</taxon>
        <taxon>Echinozoa</taxon>
        <taxon>Echinoidea</taxon>
        <taxon>Euechinoidea</taxon>
        <taxon>Echinacea</taxon>
        <taxon>Camarodonta</taxon>
        <taxon>Echinidea</taxon>
        <taxon>Strongylocentrotidae</taxon>
        <taxon>Strongylocentrotus</taxon>
    </lineage>
</organism>
<dbReference type="Pfam" id="PF00084">
    <property type="entry name" value="Sushi"/>
    <property type="match status" value="1"/>
</dbReference>
<dbReference type="GO" id="GO:0006508">
    <property type="term" value="P:proteolysis"/>
    <property type="evidence" value="ECO:0007669"/>
    <property type="project" value="InterPro"/>
</dbReference>
<dbReference type="SMART" id="SM00723">
    <property type="entry name" value="AMOP"/>
    <property type="match status" value="1"/>
</dbReference>
<feature type="domain" description="VWFD" evidence="14">
    <location>
        <begin position="836"/>
        <end position="1035"/>
    </location>
</feature>
<dbReference type="InterPro" id="IPR000859">
    <property type="entry name" value="CUB_dom"/>
</dbReference>
<dbReference type="PANTHER" id="PTHR13802:SF59">
    <property type="entry name" value="SUSHI DOMAIN-CONTAINING PROTEIN 2"/>
    <property type="match status" value="1"/>
</dbReference>
<dbReference type="InterPro" id="IPR003886">
    <property type="entry name" value="NIDO_dom"/>
</dbReference>
<evidence type="ECO:0000259" key="9">
    <source>
        <dbReference type="PROSITE" id="PS01180"/>
    </source>
</evidence>
<comment type="subcellular location">
    <subcellularLocation>
        <location evidence="1">Membrane</location>
    </subcellularLocation>
</comment>
<evidence type="ECO:0000256" key="5">
    <source>
        <dbReference type="ARBA" id="ARBA00023136"/>
    </source>
</evidence>
<accession>A0A7M7NFL2</accession>
<dbReference type="InterPro" id="IPR043504">
    <property type="entry name" value="Peptidase_S1_PA_chymotrypsin"/>
</dbReference>
<dbReference type="GO" id="GO:0005615">
    <property type="term" value="C:extracellular space"/>
    <property type="evidence" value="ECO:0000318"/>
    <property type="project" value="GO_Central"/>
</dbReference>
<dbReference type="RefSeq" id="XP_030834986.1">
    <property type="nucleotide sequence ID" value="XM_030979126.1"/>
</dbReference>
<reference evidence="16" key="1">
    <citation type="submission" date="2015-02" db="EMBL/GenBank/DDBJ databases">
        <title>Genome sequencing for Strongylocentrotus purpuratus.</title>
        <authorList>
            <person name="Murali S."/>
            <person name="Liu Y."/>
            <person name="Vee V."/>
            <person name="English A."/>
            <person name="Wang M."/>
            <person name="Skinner E."/>
            <person name="Han Y."/>
            <person name="Muzny D.M."/>
            <person name="Worley K.C."/>
            <person name="Gibbs R.A."/>
        </authorList>
    </citation>
    <scope>NUCLEOTIDE SEQUENCE</scope>
</reference>
<dbReference type="PROSITE" id="PS01180">
    <property type="entry name" value="CUB"/>
    <property type="match status" value="1"/>
</dbReference>
<evidence type="ECO:0000259" key="10">
    <source>
        <dbReference type="PROSITE" id="PS50240"/>
    </source>
</evidence>
<dbReference type="InParanoid" id="A0A7M7NFL2"/>
<dbReference type="SUPFAM" id="SSF81296">
    <property type="entry name" value="E set domains"/>
    <property type="match status" value="1"/>
</dbReference>
<evidence type="ECO:0000313" key="16">
    <source>
        <dbReference type="Proteomes" id="UP000007110"/>
    </source>
</evidence>
<dbReference type="SMART" id="SM00216">
    <property type="entry name" value="VWD"/>
    <property type="match status" value="1"/>
</dbReference>
<dbReference type="Pfam" id="PF00094">
    <property type="entry name" value="VWD"/>
    <property type="match status" value="1"/>
</dbReference>
<dbReference type="SUPFAM" id="SSF50494">
    <property type="entry name" value="Trypsin-like serine proteases"/>
    <property type="match status" value="1"/>
</dbReference>
<dbReference type="InterPro" id="IPR035914">
    <property type="entry name" value="Sperma_CUB_dom_sf"/>
</dbReference>
<keyword evidence="16" id="KW-1185">Reference proteome</keyword>
<comment type="caution">
    <text evidence="7">Lacks conserved residue(s) required for the propagation of feature annotation.</text>
</comment>
<feature type="transmembrane region" description="Helical" evidence="8">
    <location>
        <begin position="1182"/>
        <end position="1206"/>
    </location>
</feature>
<dbReference type="SMART" id="SM00042">
    <property type="entry name" value="CUB"/>
    <property type="match status" value="1"/>
</dbReference>
<evidence type="ECO:0000259" key="11">
    <source>
        <dbReference type="PROSITE" id="PS50856"/>
    </source>
</evidence>
<dbReference type="GO" id="GO:0004252">
    <property type="term" value="F:serine-type endopeptidase activity"/>
    <property type="evidence" value="ECO:0007669"/>
    <property type="project" value="InterPro"/>
</dbReference>
<dbReference type="EnsemblMetazoa" id="XM_030979126">
    <property type="protein sequence ID" value="XP_030834986"/>
    <property type="gene ID" value="LOC105443819"/>
</dbReference>
<feature type="domain" description="Sushi" evidence="12">
    <location>
        <begin position="1113"/>
        <end position="1171"/>
    </location>
</feature>
<dbReference type="GO" id="GO:0016020">
    <property type="term" value="C:membrane"/>
    <property type="evidence" value="ECO:0007669"/>
    <property type="project" value="UniProtKB-SubCell"/>
</dbReference>
<feature type="domain" description="NIDO" evidence="13">
    <location>
        <begin position="266"/>
        <end position="424"/>
    </location>
</feature>
<evidence type="ECO:0000256" key="8">
    <source>
        <dbReference type="SAM" id="Phobius"/>
    </source>
</evidence>
<evidence type="ECO:0000259" key="12">
    <source>
        <dbReference type="PROSITE" id="PS50923"/>
    </source>
</evidence>
<dbReference type="Pfam" id="PF03782">
    <property type="entry name" value="AMOP"/>
    <property type="match status" value="1"/>
</dbReference>
<dbReference type="GO" id="GO:0007160">
    <property type="term" value="P:cell-matrix adhesion"/>
    <property type="evidence" value="ECO:0007669"/>
    <property type="project" value="InterPro"/>
</dbReference>
<dbReference type="InterPro" id="IPR000436">
    <property type="entry name" value="Sushi_SCR_CCP_dom"/>
</dbReference>
<dbReference type="KEGG" id="spu:105443819"/>
<feature type="domain" description="CUB" evidence="9">
    <location>
        <begin position="71"/>
        <end position="185"/>
    </location>
</feature>
<dbReference type="GeneID" id="105443819"/>
<reference evidence="15" key="2">
    <citation type="submission" date="2021-01" db="UniProtKB">
        <authorList>
            <consortium name="EnsemblMetazoa"/>
        </authorList>
    </citation>
    <scope>IDENTIFICATION</scope>
</reference>
<dbReference type="InterPro" id="IPR013783">
    <property type="entry name" value="Ig-like_fold"/>
</dbReference>
<dbReference type="InterPro" id="IPR051495">
    <property type="entry name" value="Epithelial_Barrier/Signaling"/>
</dbReference>
<dbReference type="Gene3D" id="2.10.70.10">
    <property type="entry name" value="Complement Module, domain 1"/>
    <property type="match status" value="1"/>
</dbReference>
<dbReference type="SUPFAM" id="SSF49854">
    <property type="entry name" value="Spermadhesin, CUB domain"/>
    <property type="match status" value="1"/>
</dbReference>
<dbReference type="InterPro" id="IPR056619">
    <property type="entry name" value="C8-3_MUC4"/>
</dbReference>
<dbReference type="Pfam" id="PF00431">
    <property type="entry name" value="CUB"/>
    <property type="match status" value="1"/>
</dbReference>
<keyword evidence="2" id="KW-0245">EGF-like domain</keyword>
<keyword evidence="4 8" id="KW-1133">Transmembrane helix</keyword>